<dbReference type="PROSITE" id="PS00107">
    <property type="entry name" value="PROTEIN_KINASE_ATP"/>
    <property type="match status" value="1"/>
</dbReference>
<organism evidence="3 4">
    <name type="scientific">Gigaspora margarita</name>
    <dbReference type="NCBI Taxonomy" id="4874"/>
    <lineage>
        <taxon>Eukaryota</taxon>
        <taxon>Fungi</taxon>
        <taxon>Fungi incertae sedis</taxon>
        <taxon>Mucoromycota</taxon>
        <taxon>Glomeromycotina</taxon>
        <taxon>Glomeromycetes</taxon>
        <taxon>Diversisporales</taxon>
        <taxon>Gigasporaceae</taxon>
        <taxon>Gigaspora</taxon>
    </lineage>
</organism>
<dbReference type="PANTHER" id="PTHR22605">
    <property type="entry name" value="RZ-TYPE DOMAIN-CONTAINING PROTEIN"/>
    <property type="match status" value="1"/>
</dbReference>
<dbReference type="InterPro" id="IPR027417">
    <property type="entry name" value="P-loop_NTPase"/>
</dbReference>
<evidence type="ECO:0000313" key="4">
    <source>
        <dbReference type="Proteomes" id="UP000439903"/>
    </source>
</evidence>
<feature type="domain" description="Protein kinase" evidence="2">
    <location>
        <begin position="23"/>
        <end position="323"/>
    </location>
</feature>
<dbReference type="OrthoDB" id="5987198at2759"/>
<dbReference type="Gene3D" id="3.40.50.300">
    <property type="entry name" value="P-loop containing nucleotide triphosphate hydrolases"/>
    <property type="match status" value="1"/>
</dbReference>
<dbReference type="Gene3D" id="1.10.510.10">
    <property type="entry name" value="Transferase(Phosphotransferase) domain 1"/>
    <property type="match status" value="1"/>
</dbReference>
<dbReference type="InterPro" id="IPR011009">
    <property type="entry name" value="Kinase-like_dom_sf"/>
</dbReference>
<name>A0A8H4B0P3_GIGMA</name>
<dbReference type="EMBL" id="WTPW01000080">
    <property type="protein sequence ID" value="KAF0550871.1"/>
    <property type="molecule type" value="Genomic_DNA"/>
</dbReference>
<evidence type="ECO:0000313" key="3">
    <source>
        <dbReference type="EMBL" id="KAF0550871.1"/>
    </source>
</evidence>
<dbReference type="InterPro" id="IPR031248">
    <property type="entry name" value="RNF213"/>
</dbReference>
<dbReference type="GO" id="GO:0004842">
    <property type="term" value="F:ubiquitin-protein transferase activity"/>
    <property type="evidence" value="ECO:0007669"/>
    <property type="project" value="InterPro"/>
</dbReference>
<dbReference type="InterPro" id="IPR000719">
    <property type="entry name" value="Prot_kinase_dom"/>
</dbReference>
<dbReference type="PROSITE" id="PS50011">
    <property type="entry name" value="PROTEIN_KINASE_DOM"/>
    <property type="match status" value="1"/>
</dbReference>
<gene>
    <name evidence="3" type="ORF">F8M41_023865</name>
</gene>
<dbReference type="GO" id="GO:0005524">
    <property type="term" value="F:ATP binding"/>
    <property type="evidence" value="ECO:0007669"/>
    <property type="project" value="UniProtKB-UniRule"/>
</dbReference>
<proteinExistence type="predicted"/>
<evidence type="ECO:0000259" key="2">
    <source>
        <dbReference type="PROSITE" id="PS50011"/>
    </source>
</evidence>
<dbReference type="SUPFAM" id="SSF52540">
    <property type="entry name" value="P-loop containing nucleoside triphosphate hydrolases"/>
    <property type="match status" value="1"/>
</dbReference>
<keyword evidence="1" id="KW-0067">ATP-binding</keyword>
<protein>
    <submittedName>
        <fullName evidence="3">E3 ubiquitin-protein ligase</fullName>
    </submittedName>
</protein>
<feature type="binding site" evidence="1">
    <location>
        <position position="60"/>
    </location>
    <ligand>
        <name>ATP</name>
        <dbReference type="ChEBI" id="CHEBI:30616"/>
    </ligand>
</feature>
<evidence type="ECO:0000256" key="1">
    <source>
        <dbReference type="PROSITE-ProRule" id="PRU10141"/>
    </source>
</evidence>
<dbReference type="GO" id="GO:0016887">
    <property type="term" value="F:ATP hydrolysis activity"/>
    <property type="evidence" value="ECO:0007669"/>
    <property type="project" value="InterPro"/>
</dbReference>
<dbReference type="Pfam" id="PF00069">
    <property type="entry name" value="Pkinase"/>
    <property type="match status" value="1"/>
</dbReference>
<comment type="caution">
    <text evidence="3">The sequence shown here is derived from an EMBL/GenBank/DDBJ whole genome shotgun (WGS) entry which is preliminary data.</text>
</comment>
<dbReference type="SUPFAM" id="SSF56112">
    <property type="entry name" value="Protein kinase-like (PK-like)"/>
    <property type="match status" value="1"/>
</dbReference>
<keyword evidence="1" id="KW-0547">Nucleotide-binding</keyword>
<reference evidence="3 4" key="1">
    <citation type="journal article" date="2019" name="Environ. Microbiol.">
        <title>At the nexus of three kingdoms: the genome of the mycorrhizal fungus Gigaspora margarita provides insights into plant, endobacterial and fungal interactions.</title>
        <authorList>
            <person name="Venice F."/>
            <person name="Ghignone S."/>
            <person name="Salvioli di Fossalunga A."/>
            <person name="Amselem J."/>
            <person name="Novero M."/>
            <person name="Xianan X."/>
            <person name="Sedzielewska Toro K."/>
            <person name="Morin E."/>
            <person name="Lipzen A."/>
            <person name="Grigoriev I.V."/>
            <person name="Henrissat B."/>
            <person name="Martin F.M."/>
            <person name="Bonfante P."/>
        </authorList>
    </citation>
    <scope>NUCLEOTIDE SEQUENCE [LARGE SCALE GENOMIC DNA]</scope>
    <source>
        <strain evidence="3 4">BEG34</strain>
    </source>
</reference>
<dbReference type="GO" id="GO:0004672">
    <property type="term" value="F:protein kinase activity"/>
    <property type="evidence" value="ECO:0007669"/>
    <property type="project" value="InterPro"/>
</dbReference>
<dbReference type="InterPro" id="IPR017441">
    <property type="entry name" value="Protein_kinase_ATP_BS"/>
</dbReference>
<dbReference type="Proteomes" id="UP000439903">
    <property type="component" value="Unassembled WGS sequence"/>
</dbReference>
<keyword evidence="4" id="KW-1185">Reference proteome</keyword>
<dbReference type="PANTHER" id="PTHR22605:SF1">
    <property type="entry name" value="RZ-TYPE DOMAIN-CONTAINING PROTEIN"/>
    <property type="match status" value="1"/>
</dbReference>
<accession>A0A8H4B0P3</accession>
<sequence>MSTESVENELEKLDIKHYDVNQFKDFKEIGAGAFSTVYRAKIIDSQSIDSNSDIEYVALKSFKANDDASLKVLLREIKLQKKVDMYDKIIRFYGLTKTTKVTQFDSKPSYVYALVLEFADSGTLSNYLQKNQSLSWFDKLHLAQQLADAIDHMYSADVHSNNILVHNNNIKISDFGISRCLAYATNTKSSIVGYIPYVDPDVYKNFERESYRIKKESDIYSLGVLLWEISSLRPPFKKYNDINALCFHILNGGEKFPLMELHHNILLYLPVCLLIHFYDFIFDIHHYYLLLNIGLFVEGCWQDDPGKRPKIGEVMAKLLDSTIYANDIKAKLRNLSYLQSNLSKLLPSQYLEHYEDVIMKAADLYESANSKTFTNVYETYLSKITDEVNVNFVINTLIPAAHNEHRKKFENYEEKKWMQIKYSEAFHLWKGVTDIKAELELINKVVKIDINDINDLENSLKHLTEIPKWKERLQILSTVVEIFKVPINTEDWLGRSLNIIRDDMLILGMVAEFVTYVKDHNPVDNENYWSFIKELSSASDPLEFLQTIAGHDIENLINDVDDFFDEQEDVVSLLIQAKQLAVQLMNKSIKIDDFLRSCKRLKLRNISNRGEMTKEMIQNAVLRGIYTFKKDDKSDKFNVTVVYQAREADKIKYNMSDLLCLRECALLIAQPANMNADLTEEEKSRKIINEFVLQVDTAQEILNVGSKFIQMGHFGYQRFKKEIIGTEERFGAIEMRDLLVKLKVDLQNWEKAVDEAQEQHYYLTFFPTLVKFVNNKAELPSREVGISISRDYNDSHVLNEIGKKLYAIFGFGKLLKTSREIKVKGERNAADVVYRGKICVASCDDKLHIPNVIMSLYANHGDNLFCIANLELLEFELQYSLVDDIRSMCEKHNDQFLALICCRKGSFYHHILDQFSQDAHSTNGLNAEAMKAIYHDLCSNITCVSSDVSGQGKTEWIKQVSLKKKNDLHSFLINDGANYESLVCRLKDFKVHPTESLHINIMSVDHPDEINMFLFELSTLGCVSGNINVISLSRIPIFIEVASTIQQKLLNSLPMTSYLIKEHLLWNIRNLNVSSELDSPIQIVCGYLDAFEKHEIDERDIIINGQNCIKKPLYDERCQDLIEKYFFKGFINSINSFRFVEIFTNVLADQLVRLSSSSYLTVENLKLLINEKTLLRTILVDTLINISREFAFRSIKAKAAQLNSTFNDYDSKFEMAQWDAYNYLFIIFKSQNPDSICALYQTENSVPENVKEFLKIQSMTDPDKWKLEDYNRMPPKLLLEILEYLARRTTLEIDPPQYALSADNLVKMALILLRVRSNVPIVIMGEAGCGKEQDILDFMDKAQKRADNGELWLFFDEINTCNHIGLLANIIAHRTFNGKLLHHNIRLFSACNPYRRRIKEQSQDRLKTKVKRYEELSSLVYEVKPLPDQILDYIWDYGILLPNYEKRYIQSMVQTRFGEVPDLFIELLFSSQQFIRSIEEKYSVSLRDVKRAIKLVDFFNESLRSRYSKNRQYPPNPDNPGRILFSIRCYILNAVAPNTAKNEALLENVLAMIVCILTKIPVFIIGVSGSSKSLAIKLVGQHLRGSDSNDKYFQKLPQVYLISYQGSSSSTSDGIIKVFEKANKYQGTSSKEFPVISVVVFDGIGLAETNSDNPLKVLHALLEPNYPSDGPSTSFVGIGNWKLDISKSSRALLVQRPKFSIDDLVDIAFCLFDSKLHNSITRASLRPLAEAYSEYEECGLPLPNFHGLRDYYELDWTCNPIPILALIKANLDDESARHLMVIGKSDSIVTILTHQLIDKGLDPVVILGSQFQDDQHDQQDYSYSVLSRIMICVESGRPLILTDLEIIYGALYDLWNQNYIVLGSKYDPKYYTRVALGAYTNPMLCVHKNFRCILVLDEKKLAFSDPELLNRFEKQKMIIDDFLTDEYQKIVKILSIWTQQMNETLQSLVIDILAKFPDDSEEAIIKRCKAALIDIASSDGIIRASRSIVDPGEIDQWSNVYFRNLTDEHIPLQNHDSLNSFFGQLLFTKTAISRFIINTFSNINTDVAECLRDLFTCQVDKLSTFKTETQLQNRIKWFWEESDKKMLILQCDITTVNGGCIKLAKFTIDEFLRKNPDNPKYICIILHIQRDQSYMSSFNYMCGWKQVTIETLTPQMKNLSTILNSSLIDIIKNEFKFQDILKHDLLWCLLCIKYPSTSKSVDHIK</sequence>